<dbReference type="SUPFAM" id="SSF55931">
    <property type="entry name" value="Glutamine synthetase/guanido kinase"/>
    <property type="match status" value="1"/>
</dbReference>
<dbReference type="FunFam" id="3.10.20.70:FF:000007">
    <property type="entry name" value="LOW QUALITY PROTEIN: lengsin"/>
    <property type="match status" value="1"/>
</dbReference>
<dbReference type="EMBL" id="JANPWB010000009">
    <property type="protein sequence ID" value="KAJ1150560.1"/>
    <property type="molecule type" value="Genomic_DNA"/>
</dbReference>
<dbReference type="GO" id="GO:0016020">
    <property type="term" value="C:membrane"/>
    <property type="evidence" value="ECO:0007669"/>
    <property type="project" value="TreeGrafter"/>
</dbReference>
<evidence type="ECO:0000259" key="9">
    <source>
        <dbReference type="PROSITE" id="PS51986"/>
    </source>
</evidence>
<evidence type="ECO:0000256" key="7">
    <source>
        <dbReference type="RuleBase" id="RU000384"/>
    </source>
</evidence>
<dbReference type="SUPFAM" id="SSF54368">
    <property type="entry name" value="Glutamine synthetase, N-terminal domain"/>
    <property type="match status" value="1"/>
</dbReference>
<dbReference type="AlphaFoldDB" id="A0AAV7RIB0"/>
<reference evidence="11" key="1">
    <citation type="journal article" date="2022" name="bioRxiv">
        <title>Sequencing and chromosome-scale assembly of the giantPleurodeles waltlgenome.</title>
        <authorList>
            <person name="Brown T."/>
            <person name="Elewa A."/>
            <person name="Iarovenko S."/>
            <person name="Subramanian E."/>
            <person name="Araus A.J."/>
            <person name="Petzold A."/>
            <person name="Susuki M."/>
            <person name="Suzuki K.-i.T."/>
            <person name="Hayashi T."/>
            <person name="Toyoda A."/>
            <person name="Oliveira C."/>
            <person name="Osipova E."/>
            <person name="Leigh N.D."/>
            <person name="Simon A."/>
            <person name="Yun M.H."/>
        </authorList>
    </citation>
    <scope>NUCLEOTIDE SEQUENCE</scope>
    <source>
        <strain evidence="11">20211129_DDA</strain>
        <tissue evidence="11">Liver</tissue>
    </source>
</reference>
<organism evidence="11 12">
    <name type="scientific">Pleurodeles waltl</name>
    <name type="common">Iberian ribbed newt</name>
    <dbReference type="NCBI Taxonomy" id="8319"/>
    <lineage>
        <taxon>Eukaryota</taxon>
        <taxon>Metazoa</taxon>
        <taxon>Chordata</taxon>
        <taxon>Craniata</taxon>
        <taxon>Vertebrata</taxon>
        <taxon>Euteleostomi</taxon>
        <taxon>Amphibia</taxon>
        <taxon>Batrachia</taxon>
        <taxon>Caudata</taxon>
        <taxon>Salamandroidea</taxon>
        <taxon>Salamandridae</taxon>
        <taxon>Pleurodelinae</taxon>
        <taxon>Pleurodeles</taxon>
    </lineage>
</organism>
<dbReference type="Gene3D" id="3.30.590.10">
    <property type="entry name" value="Glutamine synthetase/guanido kinase, catalytic domain"/>
    <property type="match status" value="1"/>
</dbReference>
<comment type="subunit">
    <text evidence="3">Dodecamer. Interacts with BFSP2 and VIM.</text>
</comment>
<evidence type="ECO:0000259" key="10">
    <source>
        <dbReference type="PROSITE" id="PS51987"/>
    </source>
</evidence>
<comment type="function">
    <text evidence="2">May act as a component of the cytoskeleton or as a chaperone for the reorganization of intermediate filament proteins during terminal differentiation in the lens. Does not seem to have enzymatic activity.</text>
</comment>
<evidence type="ECO:0000256" key="3">
    <source>
        <dbReference type="ARBA" id="ARBA00038790"/>
    </source>
</evidence>
<feature type="compositionally biased region" description="Polar residues" evidence="8">
    <location>
        <begin position="277"/>
        <end position="288"/>
    </location>
</feature>
<evidence type="ECO:0000256" key="8">
    <source>
        <dbReference type="SAM" id="MobiDB-lite"/>
    </source>
</evidence>
<evidence type="ECO:0000313" key="11">
    <source>
        <dbReference type="EMBL" id="KAJ1150560.1"/>
    </source>
</evidence>
<dbReference type="PROSITE" id="PS51987">
    <property type="entry name" value="GS_CATALYTIC"/>
    <property type="match status" value="1"/>
</dbReference>
<evidence type="ECO:0000313" key="12">
    <source>
        <dbReference type="Proteomes" id="UP001066276"/>
    </source>
</evidence>
<dbReference type="InterPro" id="IPR014746">
    <property type="entry name" value="Gln_synth/guanido_kin_cat_dom"/>
</dbReference>
<dbReference type="Pfam" id="PF00120">
    <property type="entry name" value="Gln-synt_C"/>
    <property type="match status" value="1"/>
</dbReference>
<keyword evidence="12" id="KW-1185">Reference proteome</keyword>
<feature type="compositionally biased region" description="Basic and acidic residues" evidence="8">
    <location>
        <begin position="1"/>
        <end position="11"/>
    </location>
</feature>
<feature type="domain" description="GS beta-grasp" evidence="9">
    <location>
        <begin position="338"/>
        <end position="432"/>
    </location>
</feature>
<dbReference type="InterPro" id="IPR036651">
    <property type="entry name" value="Gln_synt_N_sf"/>
</dbReference>
<dbReference type="PROSITE" id="PS51986">
    <property type="entry name" value="GS_BETA_GRASP"/>
    <property type="match status" value="1"/>
</dbReference>
<gene>
    <name evidence="11" type="ORF">NDU88_003350</name>
</gene>
<dbReference type="GO" id="GO:0004356">
    <property type="term" value="F:glutamine synthetase activity"/>
    <property type="evidence" value="ECO:0007669"/>
    <property type="project" value="InterPro"/>
</dbReference>
<comment type="caution">
    <text evidence="11">The sequence shown here is derived from an EMBL/GenBank/DDBJ whole genome shotgun (WGS) entry which is preliminary data.</text>
</comment>
<dbReference type="GO" id="GO:0005737">
    <property type="term" value="C:cytoplasm"/>
    <property type="evidence" value="ECO:0007669"/>
    <property type="project" value="TreeGrafter"/>
</dbReference>
<dbReference type="InterPro" id="IPR008146">
    <property type="entry name" value="Gln_synth_cat_dom"/>
</dbReference>
<dbReference type="Proteomes" id="UP001066276">
    <property type="component" value="Chromosome 5"/>
</dbReference>
<dbReference type="FunFam" id="3.30.590.10:FF:000009">
    <property type="entry name" value="Lengsin, lens protein with glutamine synthetase domain"/>
    <property type="match status" value="1"/>
</dbReference>
<feature type="region of interest" description="Disordered" evidence="8">
    <location>
        <begin position="267"/>
        <end position="314"/>
    </location>
</feature>
<evidence type="ECO:0000256" key="6">
    <source>
        <dbReference type="PROSITE-ProRule" id="PRU01330"/>
    </source>
</evidence>
<evidence type="ECO:0000256" key="5">
    <source>
        <dbReference type="ARBA" id="ARBA00042675"/>
    </source>
</evidence>
<feature type="domain" description="GS catalytic" evidence="10">
    <location>
        <begin position="439"/>
        <end position="761"/>
    </location>
</feature>
<name>A0AAV7RIB0_PLEWA</name>
<sequence length="761" mass="84815">MESVKDCEGQKTPESTYDETDGGRISVRRRTGVKVTGNNLPLFEWEQIGWNNLPSILDWSSHQRTYTSESKEDAALQKTRVTQYSSHQAQKGNYCIVGTTCPNKVMSRTREEIESDNDKLSVIQAHSKDDASWEFEGIAHGYSHKYEKDSKDNNQTLQREANENVQPIGRGISKETIAELKDNLRESSIITSQSREINRPSAPSTVILLPKTNGKQINKAFGSFQTFRPHREGEQQNIQATQEQDVRHQNKPILSQVCAGSELFQTAEGTGNKPLSEKQQAPSDNTGSAAHMKHGFPTTPPTGQPDSSRNTVGNIPGFQQTVHLMPQIEHIKQQIAKENVHFVRFEATDLHGVSRSKTIPARFFQEKAIHGIFMPRSYLELTLNPKDNEVDYISATNYNSDIVLVPDLSTFRVIPWAEKMARIICDSYSITGNPLLTSPRHIVKRQLNQLQESELSLYSAFTYEFCIYGVAEVINSKTIFLPAATLLNDHDQPFIQQLIDGMYHIGANIESFSSSTGPGQVEISFRPEFGLRVADNAFSFRTGVKELAKKNGYIASFFTETGFFNSGILSHSLWDRSGRRNLFHSGTLQLTDIGKNWLSGLLLHSPALSCLVAPGVSCRKRFSKDGKESHEVAHVTWGTNDNSSSYNIKFHGSNGPHIENNLGSATANPYLVLAATIAAGLDGIRKGLNAFDSASHASTLEMKSPTVPLSLEDALVALKEDTCLKEALGEGFISYFVAMKQYELETEESDTERNKFLEYFI</sequence>
<dbReference type="InterPro" id="IPR008147">
    <property type="entry name" value="Gln_synt_N"/>
</dbReference>
<dbReference type="PANTHER" id="PTHR43407:SF1">
    <property type="entry name" value="LENGSIN"/>
    <property type="match status" value="1"/>
</dbReference>
<accession>A0AAV7RIB0</accession>
<evidence type="ECO:0000256" key="4">
    <source>
        <dbReference type="ARBA" id="ARBA00039404"/>
    </source>
</evidence>
<dbReference type="PANTHER" id="PTHR43407">
    <property type="entry name" value="GLUTAMINE SYNTHETASE"/>
    <property type="match status" value="1"/>
</dbReference>
<feature type="compositionally biased region" description="Polar residues" evidence="8">
    <location>
        <begin position="304"/>
        <end position="314"/>
    </location>
</feature>
<proteinExistence type="inferred from homology"/>
<dbReference type="SMART" id="SM01230">
    <property type="entry name" value="Gln-synt_C"/>
    <property type="match status" value="1"/>
</dbReference>
<evidence type="ECO:0000256" key="1">
    <source>
        <dbReference type="ARBA" id="ARBA00009897"/>
    </source>
</evidence>
<protein>
    <recommendedName>
        <fullName evidence="4">Lengsin</fullName>
    </recommendedName>
    <alternativeName>
        <fullName evidence="5">Glutamate-ammonia ligase domain-containing protein 1</fullName>
    </alternativeName>
</protein>
<evidence type="ECO:0000256" key="2">
    <source>
        <dbReference type="ARBA" id="ARBA00037583"/>
    </source>
</evidence>
<feature type="region of interest" description="Disordered" evidence="8">
    <location>
        <begin position="1"/>
        <end position="23"/>
    </location>
</feature>
<comment type="similarity">
    <text evidence="1 6 7">Belongs to the glutamine synthetase family.</text>
</comment>
<dbReference type="GO" id="GO:0006542">
    <property type="term" value="P:glutamine biosynthetic process"/>
    <property type="evidence" value="ECO:0007669"/>
    <property type="project" value="InterPro"/>
</dbReference>
<dbReference type="Gene3D" id="3.10.20.70">
    <property type="entry name" value="Glutamine synthetase, N-terminal domain"/>
    <property type="match status" value="1"/>
</dbReference>